<dbReference type="GO" id="GO:0016020">
    <property type="term" value="C:membrane"/>
    <property type="evidence" value="ECO:0007669"/>
    <property type="project" value="UniProtKB-SubCell"/>
</dbReference>
<dbReference type="Pfam" id="PF04932">
    <property type="entry name" value="Wzy_C"/>
    <property type="match status" value="1"/>
</dbReference>
<dbReference type="AlphaFoldDB" id="A0A0U3SIV8"/>
<dbReference type="PANTHER" id="PTHR37422">
    <property type="entry name" value="TEICHURONIC ACID BIOSYNTHESIS PROTEIN TUAE"/>
    <property type="match status" value="1"/>
</dbReference>
<gene>
    <name evidence="7" type="ORF">AUC43_13800</name>
</gene>
<keyword evidence="2 5" id="KW-0812">Transmembrane</keyword>
<dbReference type="PANTHER" id="PTHR37422:SF13">
    <property type="entry name" value="LIPOPOLYSACCHARIDE BIOSYNTHESIS PROTEIN PA4999-RELATED"/>
    <property type="match status" value="1"/>
</dbReference>
<feature type="domain" description="O-antigen ligase-related" evidence="6">
    <location>
        <begin position="181"/>
        <end position="336"/>
    </location>
</feature>
<dbReference type="InterPro" id="IPR007016">
    <property type="entry name" value="O-antigen_ligase-rel_domated"/>
</dbReference>
<feature type="transmembrane region" description="Helical" evidence="5">
    <location>
        <begin position="324"/>
        <end position="342"/>
    </location>
</feature>
<protein>
    <recommendedName>
        <fullName evidence="6">O-antigen ligase-related domain-containing protein</fullName>
    </recommendedName>
</protein>
<evidence type="ECO:0000259" key="6">
    <source>
        <dbReference type="Pfam" id="PF04932"/>
    </source>
</evidence>
<dbReference type="EMBL" id="CP013909">
    <property type="protein sequence ID" value="ALW86070.1"/>
    <property type="molecule type" value="Genomic_DNA"/>
</dbReference>
<sequence length="396" mass="43348">MWLACLAGVVGLLAARSLVALAPVVAVLAVLANPNLRTEFPRYFRNGAAMCAAAMFGFLLISGLYTSEWATWRHDLFRYLPWIAVPLAFTLAVPLTARQRLAVGCLFVLGTAAIGAATLAKYLLDPAAANEAIHLGQNVQAVTRIFHITFGVMLALAFFWGLLLRRSKLAGPVLRGALLASAVVAALTLHVLAYRTGLLVFYTSLLGYAVWLLVRRRLLLGVGLLVLLGLGPWLAYHTLESVRQRVDSTVWDVGQFTNQQDINDYSLARRLAAVETARAVIGQHWLIGVGPADTRAAMMAQYDWKDYGLRQANRVEVHNQYLEALMGGGLLGFGLLLVLLLWPFTQPQARHNPYLCFFLLIQATAMLVDAVLSLQIGLNLFIFGYGFLAAATIKNE</sequence>
<proteinExistence type="predicted"/>
<evidence type="ECO:0000313" key="8">
    <source>
        <dbReference type="Proteomes" id="UP000059542"/>
    </source>
</evidence>
<accession>A0A0U3SIV8</accession>
<evidence type="ECO:0000256" key="2">
    <source>
        <dbReference type="ARBA" id="ARBA00022692"/>
    </source>
</evidence>
<feature type="transmembrane region" description="Helical" evidence="5">
    <location>
        <begin position="101"/>
        <end position="124"/>
    </location>
</feature>
<evidence type="ECO:0000256" key="5">
    <source>
        <dbReference type="SAM" id="Phobius"/>
    </source>
</evidence>
<feature type="transmembrane region" description="Helical" evidence="5">
    <location>
        <begin position="199"/>
        <end position="214"/>
    </location>
</feature>
<feature type="transmembrane region" description="Helical" evidence="5">
    <location>
        <begin position="43"/>
        <end position="64"/>
    </location>
</feature>
<dbReference type="KEGG" id="hyg:AUC43_13800"/>
<organism evidence="7 8">
    <name type="scientific">Hymenobacter sedentarius</name>
    <dbReference type="NCBI Taxonomy" id="1411621"/>
    <lineage>
        <taxon>Bacteria</taxon>
        <taxon>Pseudomonadati</taxon>
        <taxon>Bacteroidota</taxon>
        <taxon>Cytophagia</taxon>
        <taxon>Cytophagales</taxon>
        <taxon>Hymenobacteraceae</taxon>
        <taxon>Hymenobacter</taxon>
    </lineage>
</organism>
<dbReference type="Proteomes" id="UP000059542">
    <property type="component" value="Chromosome"/>
</dbReference>
<reference evidence="7 8" key="1">
    <citation type="submission" date="2015-12" db="EMBL/GenBank/DDBJ databases">
        <authorList>
            <person name="Shamseldin A."/>
            <person name="Moawad H."/>
            <person name="Abd El-Rahim W.M."/>
            <person name="Sadowsky M.J."/>
        </authorList>
    </citation>
    <scope>NUCLEOTIDE SEQUENCE [LARGE SCALE GENOMIC DNA]</scope>
    <source>
        <strain evidence="7 8">DG5B</strain>
    </source>
</reference>
<evidence type="ECO:0000256" key="3">
    <source>
        <dbReference type="ARBA" id="ARBA00022989"/>
    </source>
</evidence>
<feature type="transmembrane region" description="Helical" evidence="5">
    <location>
        <begin position="6"/>
        <end position="31"/>
    </location>
</feature>
<name>A0A0U3SIV8_9BACT</name>
<keyword evidence="8" id="KW-1185">Reference proteome</keyword>
<evidence type="ECO:0000313" key="7">
    <source>
        <dbReference type="EMBL" id="ALW86070.1"/>
    </source>
</evidence>
<feature type="transmembrane region" description="Helical" evidence="5">
    <location>
        <begin position="144"/>
        <end position="164"/>
    </location>
</feature>
<feature type="transmembrane region" description="Helical" evidence="5">
    <location>
        <begin position="76"/>
        <end position="94"/>
    </location>
</feature>
<feature type="transmembrane region" description="Helical" evidence="5">
    <location>
        <begin position="376"/>
        <end position="393"/>
    </location>
</feature>
<comment type="subcellular location">
    <subcellularLocation>
        <location evidence="1">Membrane</location>
        <topology evidence="1">Multi-pass membrane protein</topology>
    </subcellularLocation>
</comment>
<dbReference type="STRING" id="1411621.AUC43_13800"/>
<keyword evidence="3 5" id="KW-1133">Transmembrane helix</keyword>
<feature type="transmembrane region" description="Helical" evidence="5">
    <location>
        <begin position="176"/>
        <end position="193"/>
    </location>
</feature>
<dbReference type="InterPro" id="IPR051533">
    <property type="entry name" value="WaaL-like"/>
</dbReference>
<feature type="transmembrane region" description="Helical" evidence="5">
    <location>
        <begin position="219"/>
        <end position="236"/>
    </location>
</feature>
<keyword evidence="4 5" id="KW-0472">Membrane</keyword>
<evidence type="ECO:0000256" key="4">
    <source>
        <dbReference type="ARBA" id="ARBA00023136"/>
    </source>
</evidence>
<evidence type="ECO:0000256" key="1">
    <source>
        <dbReference type="ARBA" id="ARBA00004141"/>
    </source>
</evidence>